<comment type="caution">
    <text evidence="1">The sequence shown here is derived from an EMBL/GenBank/DDBJ whole genome shotgun (WGS) entry which is preliminary data.</text>
</comment>
<dbReference type="RefSeq" id="WP_189382855.1">
    <property type="nucleotide sequence ID" value="NZ_BMYI01000037.1"/>
</dbReference>
<accession>A0ABQ3FUC0</accession>
<gene>
    <name evidence="1" type="ORF">GCM10007291_48420</name>
</gene>
<evidence type="ECO:0000313" key="1">
    <source>
        <dbReference type="EMBL" id="GHC40861.1"/>
    </source>
</evidence>
<sequence length="69" mass="8104">MSFSNANFIHRRRIIEDALAVVLRRIGEIEHDGNLGRCLTVMVRRCEDVREFERYSLWDLASELEVLLA</sequence>
<evidence type="ECO:0000313" key="2">
    <source>
        <dbReference type="Proteomes" id="UP000658305"/>
    </source>
</evidence>
<name>A0ABQ3FUC0_9RHOB</name>
<proteinExistence type="predicted"/>
<dbReference type="EMBL" id="BMYI01000037">
    <property type="protein sequence ID" value="GHC40861.1"/>
    <property type="molecule type" value="Genomic_DNA"/>
</dbReference>
<protein>
    <submittedName>
        <fullName evidence="1">Uncharacterized protein</fullName>
    </submittedName>
</protein>
<keyword evidence="2" id="KW-1185">Reference proteome</keyword>
<dbReference type="Proteomes" id="UP000658305">
    <property type="component" value="Unassembled WGS sequence"/>
</dbReference>
<reference evidence="2" key="1">
    <citation type="journal article" date="2019" name="Int. J. Syst. Evol. Microbiol.">
        <title>The Global Catalogue of Microorganisms (GCM) 10K type strain sequencing project: providing services to taxonomists for standard genome sequencing and annotation.</title>
        <authorList>
            <consortium name="The Broad Institute Genomics Platform"/>
            <consortium name="The Broad Institute Genome Sequencing Center for Infectious Disease"/>
            <person name="Wu L."/>
            <person name="Ma J."/>
        </authorList>
    </citation>
    <scope>NUCLEOTIDE SEQUENCE [LARGE SCALE GENOMIC DNA]</scope>
    <source>
        <strain evidence="2">KCTC 23298</strain>
    </source>
</reference>
<organism evidence="1 2">
    <name type="scientific">Gemmobacter nanjingensis</name>
    <dbReference type="NCBI Taxonomy" id="488454"/>
    <lineage>
        <taxon>Bacteria</taxon>
        <taxon>Pseudomonadati</taxon>
        <taxon>Pseudomonadota</taxon>
        <taxon>Alphaproteobacteria</taxon>
        <taxon>Rhodobacterales</taxon>
        <taxon>Paracoccaceae</taxon>
        <taxon>Gemmobacter</taxon>
    </lineage>
</organism>